<dbReference type="Proteomes" id="UP000703038">
    <property type="component" value="Unassembled WGS sequence"/>
</dbReference>
<name>A0ABS2KUI1_9NOCA</name>
<dbReference type="EMBL" id="JAFBBK010000001">
    <property type="protein sequence ID" value="MBM7415542.1"/>
    <property type="molecule type" value="Genomic_DNA"/>
</dbReference>
<accession>A0ABS2KUI1</accession>
<keyword evidence="2" id="KW-1185">Reference proteome</keyword>
<organism evidence="1 2">
    <name type="scientific">Rhodococcoides corynebacterioides</name>
    <dbReference type="NCBI Taxonomy" id="53972"/>
    <lineage>
        <taxon>Bacteria</taxon>
        <taxon>Bacillati</taxon>
        <taxon>Actinomycetota</taxon>
        <taxon>Actinomycetes</taxon>
        <taxon>Mycobacteriales</taxon>
        <taxon>Nocardiaceae</taxon>
        <taxon>Rhodococcoides</taxon>
    </lineage>
</organism>
<evidence type="ECO:0000313" key="2">
    <source>
        <dbReference type="Proteomes" id="UP000703038"/>
    </source>
</evidence>
<comment type="caution">
    <text evidence="1">The sequence shown here is derived from an EMBL/GenBank/DDBJ whole genome shotgun (WGS) entry which is preliminary data.</text>
</comment>
<dbReference type="RefSeq" id="WP_204868576.1">
    <property type="nucleotide sequence ID" value="NZ_JAFBBK010000001.1"/>
</dbReference>
<sequence length="142" mass="15437">MPGIDSGSSATAYVEEVASYIRAMSELPAPPEDSAPNEPGWYVQSATAQETYGFEPWLSVSDVHVGHADPALVVTLNWTDRNSRETSPQRFALVLDVTDISAERCTIRIEHFLSCDEWSAGAQRAGTILLVAVPSPDTTRTQ</sequence>
<proteinExistence type="predicted"/>
<protein>
    <submittedName>
        <fullName evidence="1">Uncharacterized protein</fullName>
    </submittedName>
</protein>
<evidence type="ECO:0000313" key="1">
    <source>
        <dbReference type="EMBL" id="MBM7415542.1"/>
    </source>
</evidence>
<gene>
    <name evidence="1" type="ORF">JOE42_002275</name>
</gene>
<reference evidence="1 2" key="1">
    <citation type="submission" date="2021-01" db="EMBL/GenBank/DDBJ databases">
        <title>Genomics of switchgrass bacterial isolates.</title>
        <authorList>
            <person name="Shade A."/>
        </authorList>
    </citation>
    <scope>NUCLEOTIDE SEQUENCE [LARGE SCALE GENOMIC DNA]</scope>
    <source>
        <strain evidence="1 2">PvP111</strain>
    </source>
</reference>